<keyword evidence="3" id="KW-1185">Reference proteome</keyword>
<sequence>MGNCFSALQPTKRKKPPGGKKRPTGSEGGSARQPAPHGARSPEEGHHQRTPKKSSGGTGARGHKHSPKKSGGQPERSGRHSENRRRGREGRARTPREPPRPMGAQEDVPLRFLEAPQTDQRRDGRSPPGVPSVTPVPETEQA</sequence>
<feature type="compositionally biased region" description="Basic and acidic residues" evidence="1">
    <location>
        <begin position="89"/>
        <end position="99"/>
    </location>
</feature>
<accession>A0A4Q4TY83</accession>
<organism evidence="2 3">
    <name type="scientific">Monosporascus ibericus</name>
    <dbReference type="NCBI Taxonomy" id="155417"/>
    <lineage>
        <taxon>Eukaryota</taxon>
        <taxon>Fungi</taxon>
        <taxon>Dikarya</taxon>
        <taxon>Ascomycota</taxon>
        <taxon>Pezizomycotina</taxon>
        <taxon>Sordariomycetes</taxon>
        <taxon>Xylariomycetidae</taxon>
        <taxon>Xylariales</taxon>
        <taxon>Xylariales incertae sedis</taxon>
        <taxon>Monosporascus</taxon>
    </lineage>
</organism>
<dbReference type="EMBL" id="QJNU01000003">
    <property type="protein sequence ID" value="RYP11297.1"/>
    <property type="molecule type" value="Genomic_DNA"/>
</dbReference>
<evidence type="ECO:0000313" key="2">
    <source>
        <dbReference type="EMBL" id="RYP11297.1"/>
    </source>
</evidence>
<evidence type="ECO:0000256" key="1">
    <source>
        <dbReference type="SAM" id="MobiDB-lite"/>
    </source>
</evidence>
<evidence type="ECO:0000313" key="3">
    <source>
        <dbReference type="Proteomes" id="UP000293360"/>
    </source>
</evidence>
<dbReference type="Proteomes" id="UP000293360">
    <property type="component" value="Unassembled WGS sequence"/>
</dbReference>
<reference evidence="2 3" key="1">
    <citation type="submission" date="2018-06" db="EMBL/GenBank/DDBJ databases">
        <title>Complete Genomes of Monosporascus.</title>
        <authorList>
            <person name="Robinson A.J."/>
            <person name="Natvig D.O."/>
        </authorList>
    </citation>
    <scope>NUCLEOTIDE SEQUENCE [LARGE SCALE GENOMIC DNA]</scope>
    <source>
        <strain evidence="2 3">CBS 110550</strain>
    </source>
</reference>
<name>A0A4Q4TY83_9PEZI</name>
<feature type="compositionally biased region" description="Low complexity" evidence="1">
    <location>
        <begin position="131"/>
        <end position="142"/>
    </location>
</feature>
<proteinExistence type="predicted"/>
<gene>
    <name evidence="2" type="ORF">DL764_000115</name>
</gene>
<protein>
    <submittedName>
        <fullName evidence="2">Uncharacterized protein</fullName>
    </submittedName>
</protein>
<feature type="compositionally biased region" description="Basic residues" evidence="1">
    <location>
        <begin position="11"/>
        <end position="23"/>
    </location>
</feature>
<dbReference type="AlphaFoldDB" id="A0A4Q4TY83"/>
<comment type="caution">
    <text evidence="2">The sequence shown here is derived from an EMBL/GenBank/DDBJ whole genome shotgun (WGS) entry which is preliminary data.</text>
</comment>
<feature type="region of interest" description="Disordered" evidence="1">
    <location>
        <begin position="1"/>
        <end position="142"/>
    </location>
</feature>
<dbReference type="OrthoDB" id="4773532at2759"/>